<organism evidence="1 2">
    <name type="scientific">Stylosanthes scabra</name>
    <dbReference type="NCBI Taxonomy" id="79078"/>
    <lineage>
        <taxon>Eukaryota</taxon>
        <taxon>Viridiplantae</taxon>
        <taxon>Streptophyta</taxon>
        <taxon>Embryophyta</taxon>
        <taxon>Tracheophyta</taxon>
        <taxon>Spermatophyta</taxon>
        <taxon>Magnoliopsida</taxon>
        <taxon>eudicotyledons</taxon>
        <taxon>Gunneridae</taxon>
        <taxon>Pentapetalae</taxon>
        <taxon>rosids</taxon>
        <taxon>fabids</taxon>
        <taxon>Fabales</taxon>
        <taxon>Fabaceae</taxon>
        <taxon>Papilionoideae</taxon>
        <taxon>50 kb inversion clade</taxon>
        <taxon>dalbergioids sensu lato</taxon>
        <taxon>Dalbergieae</taxon>
        <taxon>Pterocarpus clade</taxon>
        <taxon>Stylosanthes</taxon>
    </lineage>
</organism>
<accession>A0ABU6VXL9</accession>
<name>A0ABU6VXL9_9FABA</name>
<gene>
    <name evidence="1" type="ORF">PIB30_095319</name>
</gene>
<evidence type="ECO:0000313" key="2">
    <source>
        <dbReference type="Proteomes" id="UP001341840"/>
    </source>
</evidence>
<proteinExistence type="predicted"/>
<dbReference type="Proteomes" id="UP001341840">
    <property type="component" value="Unassembled WGS sequence"/>
</dbReference>
<protein>
    <submittedName>
        <fullName evidence="1">Uncharacterized protein</fullName>
    </submittedName>
</protein>
<keyword evidence="2" id="KW-1185">Reference proteome</keyword>
<dbReference type="EMBL" id="JASCZI010153205">
    <property type="protein sequence ID" value="MED6177155.1"/>
    <property type="molecule type" value="Genomic_DNA"/>
</dbReference>
<sequence length="126" mass="14125">MPNNILSPHRKDNRGLQGTPSYLLKITTCPSFSSQLFTLTKMEGAQHSTLEAKKASSITLQAPWWLRFHFPLLPRRYSGDSMGVQPPGVSVVYPRTGEQGRGGSRWLLLSRQHRDARGLVRVAVQI</sequence>
<reference evidence="1 2" key="1">
    <citation type="journal article" date="2023" name="Plants (Basel)">
        <title>Bridging the Gap: Combining Genomics and Transcriptomics Approaches to Understand Stylosanthes scabra, an Orphan Legume from the Brazilian Caatinga.</title>
        <authorList>
            <person name="Ferreira-Neto J.R.C."/>
            <person name="da Silva M.D."/>
            <person name="Binneck E."/>
            <person name="de Melo N.F."/>
            <person name="da Silva R.H."/>
            <person name="de Melo A.L.T.M."/>
            <person name="Pandolfi V."/>
            <person name="Bustamante F.O."/>
            <person name="Brasileiro-Vidal A.C."/>
            <person name="Benko-Iseppon A.M."/>
        </authorList>
    </citation>
    <scope>NUCLEOTIDE SEQUENCE [LARGE SCALE GENOMIC DNA]</scope>
    <source>
        <tissue evidence="1">Leaves</tissue>
    </source>
</reference>
<comment type="caution">
    <text evidence="1">The sequence shown here is derived from an EMBL/GenBank/DDBJ whole genome shotgun (WGS) entry which is preliminary data.</text>
</comment>
<evidence type="ECO:0000313" key="1">
    <source>
        <dbReference type="EMBL" id="MED6177155.1"/>
    </source>
</evidence>